<keyword evidence="4" id="KW-1185">Reference proteome</keyword>
<keyword evidence="2" id="KW-1133">Transmembrane helix</keyword>
<feature type="transmembrane region" description="Helical" evidence="2">
    <location>
        <begin position="19"/>
        <end position="42"/>
    </location>
</feature>
<proteinExistence type="predicted"/>
<dbReference type="EMBL" id="JACSQV010000003">
    <property type="protein sequence ID" value="MBD7917568.1"/>
    <property type="molecule type" value="Genomic_DNA"/>
</dbReference>
<organism evidence="3 4">
    <name type="scientific">Cellulomonas avistercoris</name>
    <dbReference type="NCBI Taxonomy" id="2762242"/>
    <lineage>
        <taxon>Bacteria</taxon>
        <taxon>Bacillati</taxon>
        <taxon>Actinomycetota</taxon>
        <taxon>Actinomycetes</taxon>
        <taxon>Micrococcales</taxon>
        <taxon>Cellulomonadaceae</taxon>
        <taxon>Cellulomonas</taxon>
    </lineage>
</organism>
<evidence type="ECO:0000313" key="3">
    <source>
        <dbReference type="EMBL" id="MBD7917568.1"/>
    </source>
</evidence>
<keyword evidence="2" id="KW-0472">Membrane</keyword>
<dbReference type="RefSeq" id="WP_191780849.1">
    <property type="nucleotide sequence ID" value="NZ_JACSQV010000003.1"/>
</dbReference>
<sequence length="146" mass="14449">MSVVGPPTRRRGRSRRRTLALLVASGLALVGVVVLGVGWAGIGITTLRASAAGDEPCLAAYEVGSGVDIRYELLPARAVCVRDVDGTREEVVVASVPTAVTVGGLVLALGGVAGTVAALLPARRTRDAAPPGAGGPVAPAPPAGTP</sequence>
<feature type="transmembrane region" description="Helical" evidence="2">
    <location>
        <begin position="99"/>
        <end position="120"/>
    </location>
</feature>
<comment type="caution">
    <text evidence="3">The sequence shown here is derived from an EMBL/GenBank/DDBJ whole genome shotgun (WGS) entry which is preliminary data.</text>
</comment>
<dbReference type="Proteomes" id="UP000604241">
    <property type="component" value="Unassembled WGS sequence"/>
</dbReference>
<accession>A0ABR8QAW5</accession>
<evidence type="ECO:0000313" key="4">
    <source>
        <dbReference type="Proteomes" id="UP000604241"/>
    </source>
</evidence>
<protein>
    <recommendedName>
        <fullName evidence="5">Integral membrane protein</fullName>
    </recommendedName>
</protein>
<evidence type="ECO:0000256" key="1">
    <source>
        <dbReference type="SAM" id="MobiDB-lite"/>
    </source>
</evidence>
<gene>
    <name evidence="3" type="ORF">H9657_04645</name>
</gene>
<evidence type="ECO:0000256" key="2">
    <source>
        <dbReference type="SAM" id="Phobius"/>
    </source>
</evidence>
<reference evidence="3 4" key="1">
    <citation type="submission" date="2020-08" db="EMBL/GenBank/DDBJ databases">
        <title>A Genomic Blueprint of the Chicken Gut Microbiome.</title>
        <authorList>
            <person name="Gilroy R."/>
            <person name="Ravi A."/>
            <person name="Getino M."/>
            <person name="Pursley I."/>
            <person name="Horton D.L."/>
            <person name="Alikhan N.-F."/>
            <person name="Baker D."/>
            <person name="Gharbi K."/>
            <person name="Hall N."/>
            <person name="Watson M."/>
            <person name="Adriaenssens E.M."/>
            <person name="Foster-Nyarko E."/>
            <person name="Jarju S."/>
            <person name="Secka A."/>
            <person name="Antonio M."/>
            <person name="Oren A."/>
            <person name="Chaudhuri R."/>
            <person name="La Ragione R.M."/>
            <person name="Hildebrand F."/>
            <person name="Pallen M.J."/>
        </authorList>
    </citation>
    <scope>NUCLEOTIDE SEQUENCE [LARGE SCALE GENOMIC DNA]</scope>
    <source>
        <strain evidence="3 4">Sa3CUA2</strain>
    </source>
</reference>
<feature type="region of interest" description="Disordered" evidence="1">
    <location>
        <begin position="127"/>
        <end position="146"/>
    </location>
</feature>
<evidence type="ECO:0008006" key="5">
    <source>
        <dbReference type="Google" id="ProtNLM"/>
    </source>
</evidence>
<name>A0ABR8QAW5_9CELL</name>
<keyword evidence="2" id="KW-0812">Transmembrane</keyword>